<comment type="similarity">
    <text evidence="1">Belongs to the 'phage' integrase family.</text>
</comment>
<dbReference type="InterPro" id="IPR050808">
    <property type="entry name" value="Phage_Integrase"/>
</dbReference>
<evidence type="ECO:0000256" key="1">
    <source>
        <dbReference type="ARBA" id="ARBA00008857"/>
    </source>
</evidence>
<dbReference type="PANTHER" id="PTHR30629">
    <property type="entry name" value="PROPHAGE INTEGRASE"/>
    <property type="match status" value="1"/>
</dbReference>
<feature type="domain" description="Tyr recombinase" evidence="6">
    <location>
        <begin position="178"/>
        <end position="366"/>
    </location>
</feature>
<keyword evidence="2" id="KW-0229">DNA integration</keyword>
<dbReference type="CDD" id="cd01189">
    <property type="entry name" value="INT_ICEBs1_C_like"/>
    <property type="match status" value="1"/>
</dbReference>
<dbReference type="InterPro" id="IPR011010">
    <property type="entry name" value="DNA_brk_join_enz"/>
</dbReference>
<protein>
    <submittedName>
        <fullName evidence="8">Putative prophage phiRv2 integrase</fullName>
    </submittedName>
</protein>
<dbReference type="PROSITE" id="PS51900">
    <property type="entry name" value="CB"/>
    <property type="match status" value="1"/>
</dbReference>
<dbReference type="EMBL" id="BLKY01000001">
    <property type="protein sequence ID" value="GFG87746.1"/>
    <property type="molecule type" value="Genomic_DNA"/>
</dbReference>
<evidence type="ECO:0000256" key="4">
    <source>
        <dbReference type="ARBA" id="ARBA00023172"/>
    </source>
</evidence>
<dbReference type="Gene3D" id="1.10.150.130">
    <property type="match status" value="1"/>
</dbReference>
<name>A0A7I9YGC9_MYCAL</name>
<evidence type="ECO:0000313" key="8">
    <source>
        <dbReference type="EMBL" id="GFG87746.1"/>
    </source>
</evidence>
<evidence type="ECO:0000313" key="9">
    <source>
        <dbReference type="Proteomes" id="UP000465305"/>
    </source>
</evidence>
<comment type="caution">
    <text evidence="8">The sequence shown here is derived from an EMBL/GenBank/DDBJ whole genome shotgun (WGS) entry which is preliminary data.</text>
</comment>
<keyword evidence="4" id="KW-0233">DNA recombination</keyword>
<reference evidence="8 9" key="1">
    <citation type="journal article" date="2019" name="Emerg. Microbes Infect.">
        <title>Comprehensive subspecies identification of 175 nontuberculous mycobacteria species based on 7547 genomic profiles.</title>
        <authorList>
            <person name="Matsumoto Y."/>
            <person name="Kinjo T."/>
            <person name="Motooka D."/>
            <person name="Nabeya D."/>
            <person name="Jung N."/>
            <person name="Uechi K."/>
            <person name="Horii T."/>
            <person name="Iida T."/>
            <person name="Fujita J."/>
            <person name="Nakamura S."/>
        </authorList>
    </citation>
    <scope>NUCLEOTIDE SEQUENCE [LARGE SCALE GENOMIC DNA]</scope>
    <source>
        <strain evidence="8 9">JCM 30723</strain>
    </source>
</reference>
<gene>
    <name evidence="8" type="ORF">MALGJ_44220</name>
</gene>
<proteinExistence type="inferred from homology"/>
<dbReference type="InterPro" id="IPR013762">
    <property type="entry name" value="Integrase-like_cat_sf"/>
</dbReference>
<dbReference type="GO" id="GO:0006310">
    <property type="term" value="P:DNA recombination"/>
    <property type="evidence" value="ECO:0007669"/>
    <property type="project" value="UniProtKB-KW"/>
</dbReference>
<dbReference type="Pfam" id="PF00589">
    <property type="entry name" value="Phage_integrase"/>
    <property type="match status" value="1"/>
</dbReference>
<evidence type="ECO:0000256" key="3">
    <source>
        <dbReference type="ARBA" id="ARBA00023125"/>
    </source>
</evidence>
<evidence type="ECO:0000256" key="2">
    <source>
        <dbReference type="ARBA" id="ARBA00022908"/>
    </source>
</evidence>
<dbReference type="InterPro" id="IPR058717">
    <property type="entry name" value="Phage_L5_Integrase_N"/>
</dbReference>
<dbReference type="InterPro" id="IPR044068">
    <property type="entry name" value="CB"/>
</dbReference>
<dbReference type="InterPro" id="IPR002104">
    <property type="entry name" value="Integrase_catalytic"/>
</dbReference>
<dbReference type="PROSITE" id="PS51898">
    <property type="entry name" value="TYR_RECOMBINASE"/>
    <property type="match status" value="1"/>
</dbReference>
<organism evidence="8 9">
    <name type="scientific">Mycolicibacter algericus</name>
    <name type="common">Mycobacterium algericum</name>
    <dbReference type="NCBI Taxonomy" id="1288388"/>
    <lineage>
        <taxon>Bacteria</taxon>
        <taxon>Bacillati</taxon>
        <taxon>Actinomycetota</taxon>
        <taxon>Actinomycetes</taxon>
        <taxon>Mycobacteriales</taxon>
        <taxon>Mycobacteriaceae</taxon>
        <taxon>Mycolicibacter</taxon>
    </lineage>
</organism>
<dbReference type="AlphaFoldDB" id="A0A7I9YGC9"/>
<accession>A0A7I9YGC9</accession>
<dbReference type="RefSeq" id="WP_083036405.1">
    <property type="nucleotide sequence ID" value="NZ_BLKY01000001.1"/>
</dbReference>
<feature type="domain" description="Core-binding (CB)" evidence="7">
    <location>
        <begin position="73"/>
        <end position="155"/>
    </location>
</feature>
<dbReference type="Gene3D" id="1.10.443.10">
    <property type="entry name" value="Intergrase catalytic core"/>
    <property type="match status" value="1"/>
</dbReference>
<dbReference type="Proteomes" id="UP000465305">
    <property type="component" value="Unassembled WGS sequence"/>
</dbReference>
<dbReference type="InterPro" id="IPR010998">
    <property type="entry name" value="Integrase_recombinase_N"/>
</dbReference>
<evidence type="ECO:0000259" key="7">
    <source>
        <dbReference type="PROSITE" id="PS51900"/>
    </source>
</evidence>
<dbReference type="PANTHER" id="PTHR30629:SF2">
    <property type="entry name" value="PROPHAGE INTEGRASE INTS-RELATED"/>
    <property type="match status" value="1"/>
</dbReference>
<dbReference type="Pfam" id="PF26003">
    <property type="entry name" value="Integrase_N_phage"/>
    <property type="match status" value="1"/>
</dbReference>
<sequence length="374" mass="42016">MAKGRFGGVRQLRSGRWQARYIHQGREHKGPTTFLTSGDAHDWLAQQQVNINEGIWQSPGQAAAKKRAAGKKITFKDYAEQWLIKRRTRRGELSAKTRAENRRIISRYLLALHNIPVAAITREDIEDWYAGQNHSHRTQVARSYSLLSTILKSATEEGLLPANPCVIPGASYVESPAHEIEVIDPKTLDELVGTLPERLRVLPLLAFWCALRFGELTELRRSDIDLAGEVIRIRRAVIWTAETGYVVKAPKTRAGLRDVPIPPHLIEDLRTHLDAAVEKDAKALLFPAPQGGHLGQATWRHYWNKARVAVGHPTLRLHDLRHSGLTALAHVGATTKELMDVAGHSSPAAALRYQHSVDPRKRELAQRMSKLRDM</sequence>
<dbReference type="GO" id="GO:0015074">
    <property type="term" value="P:DNA integration"/>
    <property type="evidence" value="ECO:0007669"/>
    <property type="project" value="UniProtKB-KW"/>
</dbReference>
<keyword evidence="3 5" id="KW-0238">DNA-binding</keyword>
<dbReference type="SUPFAM" id="SSF56349">
    <property type="entry name" value="DNA breaking-rejoining enzymes"/>
    <property type="match status" value="1"/>
</dbReference>
<evidence type="ECO:0000259" key="6">
    <source>
        <dbReference type="PROSITE" id="PS51898"/>
    </source>
</evidence>
<evidence type="ECO:0000256" key="5">
    <source>
        <dbReference type="PROSITE-ProRule" id="PRU01248"/>
    </source>
</evidence>
<dbReference type="GO" id="GO:0003677">
    <property type="term" value="F:DNA binding"/>
    <property type="evidence" value="ECO:0007669"/>
    <property type="project" value="UniProtKB-UniRule"/>
</dbReference>